<proteinExistence type="inferred from homology"/>
<dbReference type="NCBIfam" id="TIGR01829">
    <property type="entry name" value="AcAcCoA_reduct"/>
    <property type="match status" value="1"/>
</dbReference>
<dbReference type="InterPro" id="IPR011283">
    <property type="entry name" value="Acetoacetyl-CoA_reductase"/>
</dbReference>
<dbReference type="PRINTS" id="PR00081">
    <property type="entry name" value="GDHRDH"/>
</dbReference>
<comment type="similarity">
    <text evidence="1">Belongs to the short-chain dehydrogenases/reductases (SDR) family.</text>
</comment>
<dbReference type="Pfam" id="PF13561">
    <property type="entry name" value="adh_short_C2"/>
    <property type="match status" value="1"/>
</dbReference>
<dbReference type="NCBIfam" id="NF009464">
    <property type="entry name" value="PRK12824.1"/>
    <property type="match status" value="1"/>
</dbReference>
<dbReference type="Proteomes" id="UP001326613">
    <property type="component" value="Chromosome"/>
</dbReference>
<keyword evidence="2" id="KW-0560">Oxidoreductase</keyword>
<dbReference type="EMBL" id="CP112932">
    <property type="protein sequence ID" value="WPY00455.1"/>
    <property type="molecule type" value="Genomic_DNA"/>
</dbReference>
<sequence>MSKLAIITGGTRGIGAAISIALKEQGFTVIANYHNNHEAANKFAAATNIKIKNWNVANYDECIKTVQIIEAEFNKPVSILINNAGITKDSMLHKMSKADWQDVININLTSCFNMCSAVINQMRNQNYGRIINISSINGQAGQLGQTNYSAAKAGIIGFTKALARESATKNITVNCISPGYTQTEMVEKMSMEVLEKIVSLIPMKRLGQPAEIARAAVFLCAEEAGFITGETLSINGGHNMF</sequence>
<evidence type="ECO:0000256" key="1">
    <source>
        <dbReference type="ARBA" id="ARBA00006484"/>
    </source>
</evidence>
<evidence type="ECO:0000313" key="5">
    <source>
        <dbReference type="Proteomes" id="UP001326613"/>
    </source>
</evidence>
<dbReference type="RefSeq" id="WP_323738520.1">
    <property type="nucleotide sequence ID" value="NZ_CP112932.1"/>
</dbReference>
<reference evidence="4 5" key="1">
    <citation type="submission" date="2022-10" db="EMBL/GenBank/DDBJ databases">
        <title>Host association and intracellularity evolved multiple times independently in the Rickettsiales.</title>
        <authorList>
            <person name="Castelli M."/>
            <person name="Nardi T."/>
            <person name="Gammuto L."/>
            <person name="Bellinzona G."/>
            <person name="Sabaneyeva E."/>
            <person name="Potekhin A."/>
            <person name="Serra V."/>
            <person name="Petroni G."/>
            <person name="Sassera D."/>
        </authorList>
    </citation>
    <scope>NUCLEOTIDE SEQUENCE [LARGE SCALE GENOMIC DNA]</scope>
    <source>
        <strain evidence="4 5">Kr 154-4</strain>
    </source>
</reference>
<evidence type="ECO:0000259" key="3">
    <source>
        <dbReference type="SMART" id="SM00822"/>
    </source>
</evidence>
<protein>
    <submittedName>
        <fullName evidence="4">Acetoacetyl-CoA-like SDR family oxidoreductase</fullName>
    </submittedName>
</protein>
<gene>
    <name evidence="4" type="ORF">Trichorick_00332</name>
</gene>
<organism evidence="4 5">
    <name type="scientific">Candidatus Trichorickettsia mobilis</name>
    <dbReference type="NCBI Taxonomy" id="1346319"/>
    <lineage>
        <taxon>Bacteria</taxon>
        <taxon>Pseudomonadati</taxon>
        <taxon>Pseudomonadota</taxon>
        <taxon>Alphaproteobacteria</taxon>
        <taxon>Rickettsiales</taxon>
        <taxon>Rickettsiaceae</taxon>
        <taxon>Rickettsieae</taxon>
        <taxon>Candidatus Trichorickettsia</taxon>
    </lineage>
</organism>
<keyword evidence="5" id="KW-1185">Reference proteome</keyword>
<dbReference type="InterPro" id="IPR036291">
    <property type="entry name" value="NAD(P)-bd_dom_sf"/>
</dbReference>
<dbReference type="PROSITE" id="PS00061">
    <property type="entry name" value="ADH_SHORT"/>
    <property type="match status" value="1"/>
</dbReference>
<name>A0ABZ0UQY2_9RICK</name>
<dbReference type="CDD" id="cd05333">
    <property type="entry name" value="BKR_SDR_c"/>
    <property type="match status" value="1"/>
</dbReference>
<evidence type="ECO:0000256" key="2">
    <source>
        <dbReference type="ARBA" id="ARBA00023002"/>
    </source>
</evidence>
<dbReference type="SUPFAM" id="SSF51735">
    <property type="entry name" value="NAD(P)-binding Rossmann-fold domains"/>
    <property type="match status" value="1"/>
</dbReference>
<dbReference type="PANTHER" id="PTHR42879:SF2">
    <property type="entry name" value="3-OXOACYL-[ACYL-CARRIER-PROTEIN] REDUCTASE FABG"/>
    <property type="match status" value="1"/>
</dbReference>
<dbReference type="InterPro" id="IPR020904">
    <property type="entry name" value="Sc_DH/Rdtase_CS"/>
</dbReference>
<dbReference type="InterPro" id="IPR002347">
    <property type="entry name" value="SDR_fam"/>
</dbReference>
<dbReference type="InterPro" id="IPR050259">
    <property type="entry name" value="SDR"/>
</dbReference>
<feature type="domain" description="Ketoreductase" evidence="3">
    <location>
        <begin position="3"/>
        <end position="179"/>
    </location>
</feature>
<dbReference type="SMART" id="SM00822">
    <property type="entry name" value="PKS_KR"/>
    <property type="match status" value="1"/>
</dbReference>
<dbReference type="PANTHER" id="PTHR42879">
    <property type="entry name" value="3-OXOACYL-(ACYL-CARRIER-PROTEIN) REDUCTASE"/>
    <property type="match status" value="1"/>
</dbReference>
<dbReference type="InterPro" id="IPR057326">
    <property type="entry name" value="KR_dom"/>
</dbReference>
<dbReference type="Gene3D" id="3.40.50.720">
    <property type="entry name" value="NAD(P)-binding Rossmann-like Domain"/>
    <property type="match status" value="1"/>
</dbReference>
<dbReference type="PRINTS" id="PR00080">
    <property type="entry name" value="SDRFAMILY"/>
</dbReference>
<dbReference type="NCBIfam" id="NF009466">
    <property type="entry name" value="PRK12826.1-2"/>
    <property type="match status" value="1"/>
</dbReference>
<evidence type="ECO:0000313" key="4">
    <source>
        <dbReference type="EMBL" id="WPY00455.1"/>
    </source>
</evidence>
<accession>A0ABZ0UQY2</accession>